<keyword evidence="4" id="KW-0804">Transcription</keyword>
<keyword evidence="5" id="KW-0539">Nucleus</keyword>
<dbReference type="SMART" id="SM00066">
    <property type="entry name" value="GAL4"/>
    <property type="match status" value="1"/>
</dbReference>
<dbReference type="Proteomes" id="UP001216150">
    <property type="component" value="Unassembled WGS sequence"/>
</dbReference>
<dbReference type="GO" id="GO:0006351">
    <property type="term" value="P:DNA-templated transcription"/>
    <property type="evidence" value="ECO:0007669"/>
    <property type="project" value="InterPro"/>
</dbReference>
<comment type="caution">
    <text evidence="7">The sequence shown here is derived from an EMBL/GenBank/DDBJ whole genome shotgun (WGS) entry which is preliminary data.</text>
</comment>
<keyword evidence="1" id="KW-0479">Metal-binding</keyword>
<evidence type="ECO:0000256" key="3">
    <source>
        <dbReference type="ARBA" id="ARBA00023125"/>
    </source>
</evidence>
<evidence type="ECO:0000259" key="6">
    <source>
        <dbReference type="PROSITE" id="PS50048"/>
    </source>
</evidence>
<dbReference type="GO" id="GO:0000981">
    <property type="term" value="F:DNA-binding transcription factor activity, RNA polymerase II-specific"/>
    <property type="evidence" value="ECO:0007669"/>
    <property type="project" value="InterPro"/>
</dbReference>
<gene>
    <name evidence="7" type="ORF">N7450_008189</name>
</gene>
<dbReference type="PROSITE" id="PS00463">
    <property type="entry name" value="ZN2_CY6_FUNGAL_1"/>
    <property type="match status" value="1"/>
</dbReference>
<dbReference type="Pfam" id="PF00172">
    <property type="entry name" value="Zn_clus"/>
    <property type="match status" value="1"/>
</dbReference>
<dbReference type="AlphaFoldDB" id="A0AAD6GNW4"/>
<dbReference type="Pfam" id="PF04082">
    <property type="entry name" value="Fungal_trans"/>
    <property type="match status" value="1"/>
</dbReference>
<dbReference type="InterPro" id="IPR007219">
    <property type="entry name" value="XnlR_reg_dom"/>
</dbReference>
<dbReference type="InterPro" id="IPR001138">
    <property type="entry name" value="Zn2Cys6_DnaBD"/>
</dbReference>
<proteinExistence type="predicted"/>
<reference evidence="7 8" key="1">
    <citation type="journal article" date="2023" name="IMA Fungus">
        <title>Comparative genomic study of the Penicillium genus elucidates a diverse pangenome and 15 lateral gene transfer events.</title>
        <authorList>
            <person name="Petersen C."/>
            <person name="Sorensen T."/>
            <person name="Nielsen M.R."/>
            <person name="Sondergaard T.E."/>
            <person name="Sorensen J.L."/>
            <person name="Fitzpatrick D.A."/>
            <person name="Frisvad J.C."/>
            <person name="Nielsen K.L."/>
        </authorList>
    </citation>
    <scope>NUCLEOTIDE SEQUENCE [LARGE SCALE GENOMIC DNA]</scope>
    <source>
        <strain evidence="7 8">IBT 29057</strain>
    </source>
</reference>
<dbReference type="PROSITE" id="PS50048">
    <property type="entry name" value="ZN2_CY6_FUNGAL_2"/>
    <property type="match status" value="1"/>
</dbReference>
<evidence type="ECO:0000256" key="5">
    <source>
        <dbReference type="ARBA" id="ARBA00023242"/>
    </source>
</evidence>
<evidence type="ECO:0000256" key="2">
    <source>
        <dbReference type="ARBA" id="ARBA00023015"/>
    </source>
</evidence>
<dbReference type="PANTHER" id="PTHR47425:SF2">
    <property type="entry name" value="FARB-RELATED"/>
    <property type="match status" value="1"/>
</dbReference>
<dbReference type="PANTHER" id="PTHR47425">
    <property type="entry name" value="FARB-RELATED"/>
    <property type="match status" value="1"/>
</dbReference>
<dbReference type="Gene3D" id="4.10.240.10">
    <property type="entry name" value="Zn(2)-C6 fungal-type DNA-binding domain"/>
    <property type="match status" value="1"/>
</dbReference>
<dbReference type="InterPro" id="IPR036864">
    <property type="entry name" value="Zn2-C6_fun-type_DNA-bd_sf"/>
</dbReference>
<evidence type="ECO:0000256" key="4">
    <source>
        <dbReference type="ARBA" id="ARBA00023163"/>
    </source>
</evidence>
<sequence length="422" mass="49129">MQRPRAAQACTHCRARKVRCDATRTGIPCSNCVFDSKNCYVIRRKHLLLRIIGRERYQQTEKQRIDQSSSIHPQIIQSIEDDHELPKHHMETSMRSFLPTKDRDFNAGATSTLGAFIPWSQYEFLSLATCSRLPQYDMESWNRENCLLIPRRPLLDYLIQEYFLHVHPNLPVMDESEFWDIYHGKSTKPISLICLQAMMFAGSSFVSQRCIQELGFSSVPMARASFYERAKILYDLNSDQDQLQSAQCALIFTYYVSSRCSSINSYWLTVAIHHAREIQADHYYRSCHPRANFLKRIWWACICRDRLLALGLRRPLQIGPGDFDFTQPVPNTTDFENEIFESQVYTLFGVQCELAVALTNCLSTLYPRCPTNSAHSYDLSTLACQLEQWFGNNYTKLYPTQQEEIQDESVVLYTNLLRAYYQ</sequence>
<organism evidence="7 8">
    <name type="scientific">Penicillium hetheringtonii</name>
    <dbReference type="NCBI Taxonomy" id="911720"/>
    <lineage>
        <taxon>Eukaryota</taxon>
        <taxon>Fungi</taxon>
        <taxon>Dikarya</taxon>
        <taxon>Ascomycota</taxon>
        <taxon>Pezizomycotina</taxon>
        <taxon>Eurotiomycetes</taxon>
        <taxon>Eurotiomycetidae</taxon>
        <taxon>Eurotiales</taxon>
        <taxon>Aspergillaceae</taxon>
        <taxon>Penicillium</taxon>
    </lineage>
</organism>
<accession>A0AAD6GNW4</accession>
<dbReference type="GO" id="GO:0003677">
    <property type="term" value="F:DNA binding"/>
    <property type="evidence" value="ECO:0007669"/>
    <property type="project" value="UniProtKB-KW"/>
</dbReference>
<evidence type="ECO:0000313" key="7">
    <source>
        <dbReference type="EMBL" id="KAJ5579322.1"/>
    </source>
</evidence>
<name>A0AAD6GNW4_9EURO</name>
<dbReference type="CDD" id="cd12148">
    <property type="entry name" value="fungal_TF_MHR"/>
    <property type="match status" value="1"/>
</dbReference>
<keyword evidence="3" id="KW-0238">DNA-binding</keyword>
<keyword evidence="8" id="KW-1185">Reference proteome</keyword>
<evidence type="ECO:0000313" key="8">
    <source>
        <dbReference type="Proteomes" id="UP001216150"/>
    </source>
</evidence>
<protein>
    <recommendedName>
        <fullName evidence="6">Zn(2)-C6 fungal-type domain-containing protein</fullName>
    </recommendedName>
</protein>
<dbReference type="SUPFAM" id="SSF57701">
    <property type="entry name" value="Zn2/Cys6 DNA-binding domain"/>
    <property type="match status" value="1"/>
</dbReference>
<dbReference type="SMART" id="SM00906">
    <property type="entry name" value="Fungal_trans"/>
    <property type="match status" value="1"/>
</dbReference>
<dbReference type="GO" id="GO:0008270">
    <property type="term" value="F:zinc ion binding"/>
    <property type="evidence" value="ECO:0007669"/>
    <property type="project" value="InterPro"/>
</dbReference>
<dbReference type="CDD" id="cd00067">
    <property type="entry name" value="GAL4"/>
    <property type="match status" value="1"/>
</dbReference>
<dbReference type="InterPro" id="IPR052761">
    <property type="entry name" value="Fungal_Detox/Toxin_TFs"/>
</dbReference>
<keyword evidence="2" id="KW-0805">Transcription regulation</keyword>
<dbReference type="EMBL" id="JAQJAC010000007">
    <property type="protein sequence ID" value="KAJ5579322.1"/>
    <property type="molecule type" value="Genomic_DNA"/>
</dbReference>
<evidence type="ECO:0000256" key="1">
    <source>
        <dbReference type="ARBA" id="ARBA00022723"/>
    </source>
</evidence>
<feature type="domain" description="Zn(2)-C6 fungal-type" evidence="6">
    <location>
        <begin position="9"/>
        <end position="41"/>
    </location>
</feature>